<name>A0ACC0EIX1_9BASI</name>
<sequence>MSRLSTFEEFEGKNQSFDHIPGLIATRYRPFTTFRIPFLKKVLNGPSRFWDFFIIQFLTLFYALYNQPSKMPDQTKHSEDFSSGCESVDEDAFSPYIANWSLRPRSTSPSGTDFPRIKSSPVLSAYESLDHVEIQVSSPSPSYRDVCVVEKLANFDLRPKLPSWISRFLGYRKDGICRPVLMLRWLDTFNVPLVVEEYFLAGFCTTSGLICVIAINTLTPFATLPISISPEFVGALAIIFSISPHSPAGSPRDAIISNLFASMLATIIGKFCLADLHDSILIARQMNNQTVWVWACVSVTTVMVFQKALGLRHPVAGGTALLGTIHPDFMRIGWGYVGVVMSSVLCMIGVALFWGNLGRRSYPNFWFISPSPSSNAVPDPASTNHKDHDSLYSYCSFPRLSQGRCQSTRNSEENLHIELGFDQDLNTQNNQSSLMRAS</sequence>
<keyword evidence="2" id="KW-1185">Reference proteome</keyword>
<evidence type="ECO:0000313" key="2">
    <source>
        <dbReference type="Proteomes" id="UP001060170"/>
    </source>
</evidence>
<comment type="caution">
    <text evidence="1">The sequence shown here is derived from an EMBL/GenBank/DDBJ whole genome shotgun (WGS) entry which is preliminary data.</text>
</comment>
<protein>
    <submittedName>
        <fullName evidence="1">Uncharacterized protein</fullName>
    </submittedName>
</protein>
<dbReference type="Proteomes" id="UP001060170">
    <property type="component" value="Chromosome 5"/>
</dbReference>
<organism evidence="1 2">
    <name type="scientific">Puccinia striiformis f. sp. tritici</name>
    <dbReference type="NCBI Taxonomy" id="168172"/>
    <lineage>
        <taxon>Eukaryota</taxon>
        <taxon>Fungi</taxon>
        <taxon>Dikarya</taxon>
        <taxon>Basidiomycota</taxon>
        <taxon>Pucciniomycotina</taxon>
        <taxon>Pucciniomycetes</taxon>
        <taxon>Pucciniales</taxon>
        <taxon>Pucciniaceae</taxon>
        <taxon>Puccinia</taxon>
    </lineage>
</organism>
<gene>
    <name evidence="1" type="ORF">MJO28_005017</name>
</gene>
<reference evidence="2" key="1">
    <citation type="journal article" date="2018" name="BMC Genomics">
        <title>Genomic insights into host adaptation between the wheat stripe rust pathogen (Puccinia striiformis f. sp. tritici) and the barley stripe rust pathogen (Puccinia striiformis f. sp. hordei).</title>
        <authorList>
            <person name="Xia C."/>
            <person name="Wang M."/>
            <person name="Yin C."/>
            <person name="Cornejo O.E."/>
            <person name="Hulbert S.H."/>
            <person name="Chen X."/>
        </authorList>
    </citation>
    <scope>NUCLEOTIDE SEQUENCE [LARGE SCALE GENOMIC DNA]</scope>
    <source>
        <strain evidence="2">93-210</strain>
    </source>
</reference>
<reference evidence="1 2" key="3">
    <citation type="journal article" date="2022" name="Microbiol. Spectr.">
        <title>Folding features and dynamics of 3D genome architecture in plant fungal pathogens.</title>
        <authorList>
            <person name="Xia C."/>
        </authorList>
    </citation>
    <scope>NUCLEOTIDE SEQUENCE [LARGE SCALE GENOMIC DNA]</scope>
    <source>
        <strain evidence="1 2">93-210</strain>
    </source>
</reference>
<proteinExistence type="predicted"/>
<reference evidence="2" key="2">
    <citation type="journal article" date="2018" name="Mol. Plant Microbe Interact.">
        <title>Genome sequence resources for the wheat stripe rust pathogen (Puccinia striiformis f. sp. tritici) and the barley stripe rust pathogen (Puccinia striiformis f. sp. hordei).</title>
        <authorList>
            <person name="Xia C."/>
            <person name="Wang M."/>
            <person name="Yin C."/>
            <person name="Cornejo O.E."/>
            <person name="Hulbert S.H."/>
            <person name="Chen X."/>
        </authorList>
    </citation>
    <scope>NUCLEOTIDE SEQUENCE [LARGE SCALE GENOMIC DNA]</scope>
    <source>
        <strain evidence="2">93-210</strain>
    </source>
</reference>
<dbReference type="EMBL" id="CM045869">
    <property type="protein sequence ID" value="KAI7954617.1"/>
    <property type="molecule type" value="Genomic_DNA"/>
</dbReference>
<accession>A0ACC0EIX1</accession>
<evidence type="ECO:0000313" key="1">
    <source>
        <dbReference type="EMBL" id="KAI7954617.1"/>
    </source>
</evidence>